<evidence type="ECO:0000313" key="1">
    <source>
        <dbReference type="EMBL" id="GBN57492.1"/>
    </source>
</evidence>
<sequence>MPSAAEKGNFLEFAITVNVLEQLDIKTSLAGEDKKNPCHLILLSVIPKEIFLTYCHLILPAVVEKTPFFPFLNLGIKNAKDVNTVYSYKRKLSRSRYDCINAGAAGHLKKSVKWSARKKPTTTN</sequence>
<dbReference type="AlphaFoldDB" id="A0A4Y2Q0T7"/>
<evidence type="ECO:0000313" key="2">
    <source>
        <dbReference type="EMBL" id="GBN57654.1"/>
    </source>
</evidence>
<protein>
    <submittedName>
        <fullName evidence="3">Uncharacterized protein</fullName>
    </submittedName>
</protein>
<accession>A0A4Y2Q0T7</accession>
<gene>
    <name evidence="3" type="ORF">AVEN_185929_1</name>
    <name evidence="4" type="ORF">AVEN_204655_1</name>
    <name evidence="2" type="ORF">AVEN_64576_1</name>
    <name evidence="1" type="ORF">AVEN_8340_1</name>
</gene>
<evidence type="ECO:0000313" key="5">
    <source>
        <dbReference type="Proteomes" id="UP000499080"/>
    </source>
</evidence>
<keyword evidence="5" id="KW-1185">Reference proteome</keyword>
<dbReference type="EMBL" id="BGPR01296865">
    <property type="protein sequence ID" value="GBN57654.1"/>
    <property type="molecule type" value="Genomic_DNA"/>
</dbReference>
<proteinExistence type="predicted"/>
<name>A0A4Y2Q0T7_ARAVE</name>
<evidence type="ECO:0000313" key="4">
    <source>
        <dbReference type="EMBL" id="GBN57791.1"/>
    </source>
</evidence>
<evidence type="ECO:0000313" key="3">
    <source>
        <dbReference type="EMBL" id="GBN57775.1"/>
    </source>
</evidence>
<comment type="caution">
    <text evidence="3">The sequence shown here is derived from an EMBL/GenBank/DDBJ whole genome shotgun (WGS) entry which is preliminary data.</text>
</comment>
<dbReference type="Proteomes" id="UP000499080">
    <property type="component" value="Unassembled WGS sequence"/>
</dbReference>
<dbReference type="EMBL" id="BGPR01296924">
    <property type="protein sequence ID" value="GBN57775.1"/>
    <property type="molecule type" value="Genomic_DNA"/>
</dbReference>
<reference evidence="3 5" key="1">
    <citation type="journal article" date="2019" name="Sci. Rep.">
        <title>Orb-weaving spider Araneus ventricosus genome elucidates the spidroin gene catalogue.</title>
        <authorList>
            <person name="Kono N."/>
            <person name="Nakamura H."/>
            <person name="Ohtoshi R."/>
            <person name="Moran D.A.P."/>
            <person name="Shinohara A."/>
            <person name="Yoshida Y."/>
            <person name="Fujiwara M."/>
            <person name="Mori M."/>
            <person name="Tomita M."/>
            <person name="Arakawa K."/>
        </authorList>
    </citation>
    <scope>NUCLEOTIDE SEQUENCE [LARGE SCALE GENOMIC DNA]</scope>
</reference>
<dbReference type="EMBL" id="BGPR01296783">
    <property type="protein sequence ID" value="GBN57492.1"/>
    <property type="molecule type" value="Genomic_DNA"/>
</dbReference>
<organism evidence="3 5">
    <name type="scientific">Araneus ventricosus</name>
    <name type="common">Orbweaver spider</name>
    <name type="synonym">Epeira ventricosa</name>
    <dbReference type="NCBI Taxonomy" id="182803"/>
    <lineage>
        <taxon>Eukaryota</taxon>
        <taxon>Metazoa</taxon>
        <taxon>Ecdysozoa</taxon>
        <taxon>Arthropoda</taxon>
        <taxon>Chelicerata</taxon>
        <taxon>Arachnida</taxon>
        <taxon>Araneae</taxon>
        <taxon>Araneomorphae</taxon>
        <taxon>Entelegynae</taxon>
        <taxon>Araneoidea</taxon>
        <taxon>Araneidae</taxon>
        <taxon>Araneus</taxon>
    </lineage>
</organism>
<dbReference type="EMBL" id="BGPR01296932">
    <property type="protein sequence ID" value="GBN57791.1"/>
    <property type="molecule type" value="Genomic_DNA"/>
</dbReference>